<evidence type="ECO:0000313" key="3">
    <source>
        <dbReference type="Proteomes" id="UP000268329"/>
    </source>
</evidence>
<dbReference type="AlphaFoldDB" id="A0A3G2JLI1"/>
<reference evidence="2 3" key="1">
    <citation type="submission" date="2018-10" db="EMBL/GenBank/DDBJ databases">
        <title>The genome of Streptomyces dangxiongensis Z022.</title>
        <authorList>
            <person name="Zhang B."/>
        </authorList>
    </citation>
    <scope>NUCLEOTIDE SEQUENCE [LARGE SCALE GENOMIC DNA]</scope>
    <source>
        <strain evidence="2 3">Z022</strain>
    </source>
</reference>
<dbReference type="Proteomes" id="UP000268329">
    <property type="component" value="Chromosome"/>
</dbReference>
<dbReference type="SUPFAM" id="SSF51735">
    <property type="entry name" value="NAD(P)-binding Rossmann-fold domains"/>
    <property type="match status" value="1"/>
</dbReference>
<protein>
    <submittedName>
        <fullName evidence="2">NAD-dependent epimerase/dehydratase family protein</fullName>
    </submittedName>
</protein>
<dbReference type="KEGG" id="sdd:D9753_35650"/>
<dbReference type="Gene3D" id="3.40.50.720">
    <property type="entry name" value="NAD(P)-binding Rossmann-like Domain"/>
    <property type="match status" value="1"/>
</dbReference>
<name>A0A3G2JLI1_9ACTN</name>
<organism evidence="2 3">
    <name type="scientific">Streptomyces dangxiongensis</name>
    <dbReference type="NCBI Taxonomy" id="1442032"/>
    <lineage>
        <taxon>Bacteria</taxon>
        <taxon>Bacillati</taxon>
        <taxon>Actinomycetota</taxon>
        <taxon>Actinomycetes</taxon>
        <taxon>Kitasatosporales</taxon>
        <taxon>Streptomycetaceae</taxon>
        <taxon>Streptomyces</taxon>
    </lineage>
</organism>
<dbReference type="RefSeq" id="WP_121790742.1">
    <property type="nucleotide sequence ID" value="NZ_CP033073.1"/>
</dbReference>
<evidence type="ECO:0000313" key="2">
    <source>
        <dbReference type="EMBL" id="AYN43316.1"/>
    </source>
</evidence>
<dbReference type="InterPro" id="IPR013120">
    <property type="entry name" value="FAR_NAD-bd"/>
</dbReference>
<gene>
    <name evidence="2" type="ORF">D9753_35650</name>
</gene>
<feature type="domain" description="Thioester reductase (TE)" evidence="1">
    <location>
        <begin position="5"/>
        <end position="64"/>
    </location>
</feature>
<evidence type="ECO:0000259" key="1">
    <source>
        <dbReference type="Pfam" id="PF07993"/>
    </source>
</evidence>
<dbReference type="InterPro" id="IPR036291">
    <property type="entry name" value="NAD(P)-bd_dom_sf"/>
</dbReference>
<dbReference type="Pfam" id="PF07993">
    <property type="entry name" value="NAD_binding_4"/>
    <property type="match status" value="1"/>
</dbReference>
<sequence>MLTALTGATGFLGSYLLRELLASDGDVVALVRDTPAIAARRLRHALETTGTGLPEDFDQRVQVVQRAHPSRWCEGHPPPCRRRPHCVL</sequence>
<dbReference type="OrthoDB" id="3174087at2"/>
<accession>A0A3G2JLI1</accession>
<proteinExistence type="predicted"/>
<keyword evidence="3" id="KW-1185">Reference proteome</keyword>
<dbReference type="EMBL" id="CP033073">
    <property type="protein sequence ID" value="AYN43316.1"/>
    <property type="molecule type" value="Genomic_DNA"/>
</dbReference>